<dbReference type="RefSeq" id="WP_127709367.1">
    <property type="nucleotide sequence ID" value="NZ_SACO01000007.1"/>
</dbReference>
<feature type="transmembrane region" description="Helical" evidence="1">
    <location>
        <begin position="77"/>
        <end position="95"/>
    </location>
</feature>
<dbReference type="EMBL" id="SACO01000007">
    <property type="protein sequence ID" value="RVU04657.1"/>
    <property type="molecule type" value="Genomic_DNA"/>
</dbReference>
<dbReference type="OrthoDB" id="7509251at2"/>
<name>A0A437N411_9SPHN</name>
<organism evidence="2 3">
    <name type="scientific">Novosphingobium umbonatum</name>
    <dbReference type="NCBI Taxonomy" id="1908524"/>
    <lineage>
        <taxon>Bacteria</taxon>
        <taxon>Pseudomonadati</taxon>
        <taxon>Pseudomonadota</taxon>
        <taxon>Alphaproteobacteria</taxon>
        <taxon>Sphingomonadales</taxon>
        <taxon>Sphingomonadaceae</taxon>
        <taxon>Novosphingobium</taxon>
    </lineage>
</organism>
<protein>
    <submittedName>
        <fullName evidence="2">Uncharacterized protein</fullName>
    </submittedName>
</protein>
<dbReference type="PROSITE" id="PS51257">
    <property type="entry name" value="PROKAR_LIPOPROTEIN"/>
    <property type="match status" value="1"/>
</dbReference>
<keyword evidence="1" id="KW-1133">Transmembrane helix</keyword>
<comment type="caution">
    <text evidence="2">The sequence shown here is derived from an EMBL/GenBank/DDBJ whole genome shotgun (WGS) entry which is preliminary data.</text>
</comment>
<accession>A0A437N411</accession>
<evidence type="ECO:0000256" key="1">
    <source>
        <dbReference type="SAM" id="Phobius"/>
    </source>
</evidence>
<keyword evidence="1" id="KW-0472">Membrane</keyword>
<reference evidence="2 3" key="1">
    <citation type="submission" date="2019-01" db="EMBL/GenBank/DDBJ databases">
        <authorList>
            <person name="Chen W.-M."/>
        </authorList>
    </citation>
    <scope>NUCLEOTIDE SEQUENCE [LARGE SCALE GENOMIC DNA]</scope>
    <source>
        <strain evidence="2 3">FSY-9</strain>
    </source>
</reference>
<evidence type="ECO:0000313" key="2">
    <source>
        <dbReference type="EMBL" id="RVU04657.1"/>
    </source>
</evidence>
<evidence type="ECO:0000313" key="3">
    <source>
        <dbReference type="Proteomes" id="UP000282837"/>
    </source>
</evidence>
<sequence>MTPRRSGTKATSINWGAVAACALRLTGWFAVNVLAAAGVLALILFAIGDFSLPVTMAQLANLADRYVAANAIRRDQFDSQVIIGFFAILLTVAFFRRGGFARAFEDASDKGKPSDAR</sequence>
<proteinExistence type="predicted"/>
<dbReference type="Proteomes" id="UP000282837">
    <property type="component" value="Unassembled WGS sequence"/>
</dbReference>
<keyword evidence="3" id="KW-1185">Reference proteome</keyword>
<feature type="transmembrane region" description="Helical" evidence="1">
    <location>
        <begin position="21"/>
        <end position="47"/>
    </location>
</feature>
<gene>
    <name evidence="2" type="ORF">EOE18_10865</name>
</gene>
<dbReference type="AlphaFoldDB" id="A0A437N411"/>
<keyword evidence="1" id="KW-0812">Transmembrane</keyword>